<feature type="active site" description="Charge relay system" evidence="11">
    <location>
        <position position="253"/>
    </location>
</feature>
<keyword evidence="3 12" id="KW-0245">EGF-like domain</keyword>
<dbReference type="PROSITE" id="PS00022">
    <property type="entry name" value="EGF_1"/>
    <property type="match status" value="1"/>
</dbReference>
<dbReference type="HOGENOM" id="CLU_006842_19_5_1"/>
<proteinExistence type="predicted"/>
<feature type="domain" description="EGF-like" evidence="14">
    <location>
        <begin position="73"/>
        <end position="109"/>
    </location>
</feature>
<accession>H3B6B5</accession>
<feature type="disulfide bond" evidence="12">
    <location>
        <begin position="99"/>
        <end position="108"/>
    </location>
</feature>
<keyword evidence="6" id="KW-0677">Repeat</keyword>
<evidence type="ECO:0000256" key="12">
    <source>
        <dbReference type="PROSITE-ProRule" id="PRU00076"/>
    </source>
</evidence>
<comment type="caution">
    <text evidence="12">Lacks conserved residue(s) required for the propagation of feature annotation.</text>
</comment>
<dbReference type="EMBL" id="AFYH01032271">
    <property type="status" value="NOT_ANNOTATED_CDS"/>
    <property type="molecule type" value="Genomic_DNA"/>
</dbReference>
<dbReference type="PROSITE" id="PS50998">
    <property type="entry name" value="GLA_2"/>
    <property type="match status" value="1"/>
</dbReference>
<feature type="active site" description="Charge relay system" evidence="11">
    <location>
        <position position="299"/>
    </location>
</feature>
<reference evidence="18" key="1">
    <citation type="submission" date="2011-08" db="EMBL/GenBank/DDBJ databases">
        <title>The draft genome of Latimeria chalumnae.</title>
        <authorList>
            <person name="Di Palma F."/>
            <person name="Alfoldi J."/>
            <person name="Johnson J."/>
            <person name="Berlin A."/>
            <person name="Gnerre S."/>
            <person name="Jaffe D."/>
            <person name="MacCallum I."/>
            <person name="Young S."/>
            <person name="Walker B.J."/>
            <person name="Lander E."/>
            <person name="Lindblad-Toh K."/>
        </authorList>
    </citation>
    <scope>NUCLEOTIDE SEQUENCE [LARGE SCALE GENOMIC DNA]</scope>
    <source>
        <strain evidence="18">Wild caught</strain>
    </source>
</reference>
<dbReference type="PRINTS" id="PR00001">
    <property type="entry name" value="GLABLOOD"/>
</dbReference>
<dbReference type="SMART" id="SM00020">
    <property type="entry name" value="Tryp_SPc"/>
    <property type="match status" value="1"/>
</dbReference>
<dbReference type="STRING" id="7897.ENSLACP00000017436"/>
<feature type="active site" description="Charge relay system" evidence="11">
    <location>
        <position position="396"/>
    </location>
</feature>
<dbReference type="InterPro" id="IPR035972">
    <property type="entry name" value="GLA-like_dom_SF"/>
</dbReference>
<sequence>ICIIVDVFLIVFVQKEEASRVLRIQKRANYFLEEILPGDLERECYEEACSFEEANEIYQTREKTMEFWYFYKGLHPCERNPCVNKGICKQQHYDYICLCPPLFTGKQCELEVVHCWYNNGGCQQYCTDNTESLNVTCSCAKGYKLGEDGKSCEKSDRYACGIRLAEDLKTRSILDEEPLFNNSAEAPEVNQTGLADNGTDADQASSLADSRVVGGWLCHRGSCPWQVLLYNQHGQGFCGGSLINHQWIVTASHCFDSVLPHHVTLGDFDKLHREVHEQKILVDRVVLHPNYNPVNYDNDIALVQLKGTATYSDYVIPICLPNSHLARMLAKKNTIGMISGWGSTTEGSRASRFLYRVGLPMVDQLTCTESNTQTITDNMFCAGYSMKSKDACQGDSGGPYAVQYQDTWYLTGVISWGEGCAMEGKYGVYTRLSNYQSWIHETTT</sequence>
<keyword evidence="18" id="KW-1185">Reference proteome</keyword>
<dbReference type="AlphaFoldDB" id="H3B6B5"/>
<dbReference type="Gene3D" id="4.10.740.10">
    <property type="entry name" value="Coagulation Factor IX"/>
    <property type="match status" value="1"/>
</dbReference>
<evidence type="ECO:0000256" key="11">
    <source>
        <dbReference type="PIRSR" id="PIRSR001143-1"/>
    </source>
</evidence>
<dbReference type="Gene3D" id="2.40.10.10">
    <property type="entry name" value="Trypsin-like serine proteases"/>
    <property type="match status" value="2"/>
</dbReference>
<evidence type="ECO:0000259" key="15">
    <source>
        <dbReference type="PROSITE" id="PS50240"/>
    </source>
</evidence>
<dbReference type="InterPro" id="IPR009003">
    <property type="entry name" value="Peptidase_S1_PA"/>
</dbReference>
<dbReference type="GO" id="GO:0007596">
    <property type="term" value="P:blood coagulation"/>
    <property type="evidence" value="ECO:0007669"/>
    <property type="project" value="InterPro"/>
</dbReference>
<dbReference type="InterPro" id="IPR000294">
    <property type="entry name" value="GLA_domain"/>
</dbReference>
<reference evidence="17" key="3">
    <citation type="submission" date="2025-09" db="UniProtKB">
        <authorList>
            <consortium name="Ensembl"/>
        </authorList>
    </citation>
    <scope>IDENTIFICATION</scope>
</reference>
<name>H3B6B5_LATCH</name>
<dbReference type="GO" id="GO:0005509">
    <property type="term" value="F:calcium ion binding"/>
    <property type="evidence" value="ECO:0007669"/>
    <property type="project" value="InterPro"/>
</dbReference>
<dbReference type="Ensembl" id="ENSLACT00000017564.1">
    <property type="protein sequence ID" value="ENSLACP00000017436.1"/>
    <property type="gene ID" value="ENSLACG00000015358.1"/>
</dbReference>
<evidence type="ECO:0000256" key="13">
    <source>
        <dbReference type="RuleBase" id="RU363034"/>
    </source>
</evidence>
<dbReference type="GO" id="GO:0005615">
    <property type="term" value="C:extracellular space"/>
    <property type="evidence" value="ECO:0007669"/>
    <property type="project" value="TreeGrafter"/>
</dbReference>
<comment type="subcellular location">
    <subcellularLocation>
        <location evidence="1">Secreted</location>
    </subcellularLocation>
</comment>
<dbReference type="GeneTree" id="ENSGT00940000165072"/>
<evidence type="ECO:0000313" key="18">
    <source>
        <dbReference type="Proteomes" id="UP000008672"/>
    </source>
</evidence>
<feature type="domain" description="Peptidase S1" evidence="15">
    <location>
        <begin position="212"/>
        <end position="444"/>
    </location>
</feature>
<dbReference type="PANTHER" id="PTHR24278">
    <property type="entry name" value="COAGULATION FACTOR"/>
    <property type="match status" value="1"/>
</dbReference>
<evidence type="ECO:0000256" key="1">
    <source>
        <dbReference type="ARBA" id="ARBA00004613"/>
    </source>
</evidence>
<dbReference type="PROSITE" id="PS50240">
    <property type="entry name" value="TRYPSIN_DOM"/>
    <property type="match status" value="1"/>
</dbReference>
<dbReference type="FunFam" id="2.40.10.10:FF:000003">
    <property type="entry name" value="Transmembrane serine protease 3"/>
    <property type="match status" value="1"/>
</dbReference>
<keyword evidence="7 13" id="KW-0378">Hydrolase</keyword>
<evidence type="ECO:0000256" key="9">
    <source>
        <dbReference type="ARBA" id="ARBA00023157"/>
    </source>
</evidence>
<dbReference type="EMBL" id="AFYH01032272">
    <property type="status" value="NOT_ANNOTATED_CDS"/>
    <property type="molecule type" value="Genomic_DNA"/>
</dbReference>
<dbReference type="CDD" id="cd00190">
    <property type="entry name" value="Tryp_SPc"/>
    <property type="match status" value="1"/>
</dbReference>
<dbReference type="InterPro" id="IPR001254">
    <property type="entry name" value="Trypsin_dom"/>
</dbReference>
<dbReference type="GO" id="GO:0006508">
    <property type="term" value="P:proteolysis"/>
    <property type="evidence" value="ECO:0007669"/>
    <property type="project" value="UniProtKB-KW"/>
</dbReference>
<dbReference type="PROSITE" id="PS50026">
    <property type="entry name" value="EGF_3"/>
    <property type="match status" value="1"/>
</dbReference>
<keyword evidence="10" id="KW-0325">Glycoprotein</keyword>
<feature type="domain" description="Gla" evidence="16">
    <location>
        <begin position="27"/>
        <end position="73"/>
    </location>
</feature>
<dbReference type="InParanoid" id="H3B6B5"/>
<evidence type="ECO:0000256" key="5">
    <source>
        <dbReference type="ARBA" id="ARBA00022729"/>
    </source>
</evidence>
<evidence type="ECO:0000256" key="10">
    <source>
        <dbReference type="ARBA" id="ARBA00023180"/>
    </source>
</evidence>
<dbReference type="Gene3D" id="2.10.25.10">
    <property type="entry name" value="Laminin"/>
    <property type="match status" value="2"/>
</dbReference>
<protein>
    <submittedName>
        <fullName evidence="17">Protein C, inactivator of coagulation factors Va and VIIIa</fullName>
    </submittedName>
</protein>
<dbReference type="FunFam" id="2.10.25.10:FF:000012">
    <property type="entry name" value="Delta-like protein"/>
    <property type="match status" value="1"/>
</dbReference>
<organism evidence="17 18">
    <name type="scientific">Latimeria chalumnae</name>
    <name type="common">Coelacanth</name>
    <dbReference type="NCBI Taxonomy" id="7897"/>
    <lineage>
        <taxon>Eukaryota</taxon>
        <taxon>Metazoa</taxon>
        <taxon>Chordata</taxon>
        <taxon>Craniata</taxon>
        <taxon>Vertebrata</taxon>
        <taxon>Euteleostomi</taxon>
        <taxon>Coelacanthiformes</taxon>
        <taxon>Coelacanthidae</taxon>
        <taxon>Latimeria</taxon>
    </lineage>
</organism>
<gene>
    <name evidence="17" type="primary">PRSS56</name>
</gene>
<dbReference type="SMART" id="SM00069">
    <property type="entry name" value="GLA"/>
    <property type="match status" value="1"/>
</dbReference>
<keyword evidence="5" id="KW-0732">Signal</keyword>
<dbReference type="PROSITE" id="PS00011">
    <property type="entry name" value="GLA_1"/>
    <property type="match status" value="1"/>
</dbReference>
<dbReference type="Proteomes" id="UP000008672">
    <property type="component" value="Unassembled WGS sequence"/>
</dbReference>
<evidence type="ECO:0000259" key="14">
    <source>
        <dbReference type="PROSITE" id="PS50026"/>
    </source>
</evidence>
<keyword evidence="2" id="KW-0964">Secreted</keyword>
<dbReference type="PANTHER" id="PTHR24278:SF25">
    <property type="entry name" value="COAGULATION FACTOR IX"/>
    <property type="match status" value="1"/>
</dbReference>
<evidence type="ECO:0000256" key="6">
    <source>
        <dbReference type="ARBA" id="ARBA00022737"/>
    </source>
</evidence>
<evidence type="ECO:0000256" key="8">
    <source>
        <dbReference type="ARBA" id="ARBA00022825"/>
    </source>
</evidence>
<evidence type="ECO:0000259" key="16">
    <source>
        <dbReference type="PROSITE" id="PS50998"/>
    </source>
</evidence>
<dbReference type="PROSITE" id="PS00134">
    <property type="entry name" value="TRYPSIN_HIS"/>
    <property type="match status" value="1"/>
</dbReference>
<dbReference type="InterPro" id="IPR012224">
    <property type="entry name" value="Pept_S1A_FX"/>
</dbReference>
<dbReference type="Bgee" id="ENSLACG00000015358">
    <property type="expression patterns" value="Expressed in chordate pharynx and 1 other cell type or tissue"/>
</dbReference>
<evidence type="ECO:0000256" key="7">
    <source>
        <dbReference type="ARBA" id="ARBA00022801"/>
    </source>
</evidence>
<dbReference type="PROSITE" id="PS00135">
    <property type="entry name" value="TRYPSIN_SER"/>
    <property type="match status" value="1"/>
</dbReference>
<keyword evidence="9 12" id="KW-1015">Disulfide bond</keyword>
<evidence type="ECO:0000256" key="4">
    <source>
        <dbReference type="ARBA" id="ARBA00022670"/>
    </source>
</evidence>
<dbReference type="InterPro" id="IPR018114">
    <property type="entry name" value="TRYPSIN_HIS"/>
</dbReference>
<dbReference type="PIRSF" id="PIRSF001143">
    <property type="entry name" value="Factor_X"/>
    <property type="match status" value="1"/>
</dbReference>
<evidence type="ECO:0000313" key="17">
    <source>
        <dbReference type="Ensembl" id="ENSLACP00000017436.1"/>
    </source>
</evidence>
<dbReference type="InterPro" id="IPR017857">
    <property type="entry name" value="Coagulation_fac-like_Gla_dom"/>
</dbReference>
<dbReference type="Pfam" id="PF00089">
    <property type="entry name" value="Trypsin"/>
    <property type="match status" value="1"/>
</dbReference>
<dbReference type="CDD" id="cd00054">
    <property type="entry name" value="EGF_CA"/>
    <property type="match status" value="1"/>
</dbReference>
<dbReference type="InterPro" id="IPR000742">
    <property type="entry name" value="EGF"/>
</dbReference>
<dbReference type="GO" id="GO:0004252">
    <property type="term" value="F:serine-type endopeptidase activity"/>
    <property type="evidence" value="ECO:0007669"/>
    <property type="project" value="InterPro"/>
</dbReference>
<evidence type="ECO:0000256" key="3">
    <source>
        <dbReference type="ARBA" id="ARBA00022536"/>
    </source>
</evidence>
<dbReference type="SUPFAM" id="SSF50494">
    <property type="entry name" value="Trypsin-like serine proteases"/>
    <property type="match status" value="1"/>
</dbReference>
<dbReference type="InterPro" id="IPR050442">
    <property type="entry name" value="Peptidase_S1_coag_factors"/>
</dbReference>
<reference evidence="17" key="2">
    <citation type="submission" date="2025-08" db="UniProtKB">
        <authorList>
            <consortium name="Ensembl"/>
        </authorList>
    </citation>
    <scope>IDENTIFICATION</scope>
</reference>
<dbReference type="Pfam" id="PF00594">
    <property type="entry name" value="Gla"/>
    <property type="match status" value="1"/>
</dbReference>
<dbReference type="OMA" id="VPYHNTW"/>
<dbReference type="InterPro" id="IPR033116">
    <property type="entry name" value="TRYPSIN_SER"/>
</dbReference>
<dbReference type="SUPFAM" id="SSF57630">
    <property type="entry name" value="GLA-domain"/>
    <property type="match status" value="1"/>
</dbReference>
<dbReference type="InterPro" id="IPR043504">
    <property type="entry name" value="Peptidase_S1_PA_chymotrypsin"/>
</dbReference>
<dbReference type="InterPro" id="IPR001314">
    <property type="entry name" value="Peptidase_S1A"/>
</dbReference>
<keyword evidence="4 13" id="KW-0645">Protease</keyword>
<dbReference type="SMART" id="SM00181">
    <property type="entry name" value="EGF"/>
    <property type="match status" value="2"/>
</dbReference>
<dbReference type="PRINTS" id="PR00722">
    <property type="entry name" value="CHYMOTRYPSIN"/>
</dbReference>
<dbReference type="FunFam" id="4.10.740.10:FF:000001">
    <property type="entry name" value="vitamin K-dependent protein S"/>
    <property type="match status" value="1"/>
</dbReference>
<evidence type="ECO:0000256" key="2">
    <source>
        <dbReference type="ARBA" id="ARBA00022525"/>
    </source>
</evidence>
<dbReference type="eggNOG" id="ENOG502QVH5">
    <property type="taxonomic scope" value="Eukaryota"/>
</dbReference>
<dbReference type="Pfam" id="PF14670">
    <property type="entry name" value="FXa_inhibition"/>
    <property type="match status" value="1"/>
</dbReference>
<dbReference type="SUPFAM" id="SSF57196">
    <property type="entry name" value="EGF/Laminin"/>
    <property type="match status" value="2"/>
</dbReference>
<keyword evidence="8 13" id="KW-0720">Serine protease</keyword>